<dbReference type="HOGENOM" id="CLU_078477_0_0_9"/>
<dbReference type="EMBL" id="AEBR01000063">
    <property type="protein sequence ID" value="EFM82533.1"/>
    <property type="molecule type" value="Genomic_DNA"/>
</dbReference>
<name>A0A125W5H1_ENTFL</name>
<feature type="domain" description="DUF7916" evidence="1">
    <location>
        <begin position="21"/>
        <end position="322"/>
    </location>
</feature>
<reference evidence="2 3" key="1">
    <citation type="submission" date="2010-07" db="EMBL/GenBank/DDBJ databases">
        <authorList>
            <person name="Sid Ahmed O."/>
        </authorList>
    </citation>
    <scope>NUCLEOTIDE SEQUENCE [LARGE SCALE GENOMIC DNA]</scope>
    <source>
        <strain evidence="2 3">TX4248</strain>
    </source>
</reference>
<proteinExistence type="predicted"/>
<evidence type="ECO:0000259" key="1">
    <source>
        <dbReference type="Pfam" id="PF25509"/>
    </source>
</evidence>
<dbReference type="SUPFAM" id="SSF51366">
    <property type="entry name" value="Ribulose-phoshate binding barrel"/>
    <property type="match status" value="1"/>
</dbReference>
<sequence length="322" mass="34501">MLFLTKTLKTIGGVKMVQRLISANASEIKRMSKEELFQSIKASEGRVILSENVVVHPSVAGDITCAEMSKAYGADMILLNVFDVNQPIVVAAYEGQYTAETCVPNDEVVHRLKELVGLPIGMNVEPVDENLDLASTRVSIEPGRKASAATFKKANELGLDFILLTGNPGTGVTNDLIAKNVALAKKHFDGIIIAGKMHSSGVDEPVVSLKSAEQFIEAGADIVLVPAVGTVWGIDDQQVKEVVDFAHSKGKLVMSAIGTSQESAQPEVIQAIGIRNKILGVDIQHIGDANMGLVGIENIKELSDAIRGKRHTVARMARSINR</sequence>
<accession>A0A125W5H1</accession>
<evidence type="ECO:0000313" key="3">
    <source>
        <dbReference type="Proteomes" id="UP000004846"/>
    </source>
</evidence>
<comment type="caution">
    <text evidence="2">The sequence shown here is derived from an EMBL/GenBank/DDBJ whole genome shotgun (WGS) entry which is preliminary data.</text>
</comment>
<evidence type="ECO:0000313" key="2">
    <source>
        <dbReference type="EMBL" id="EFM82533.1"/>
    </source>
</evidence>
<dbReference type="Pfam" id="PF25509">
    <property type="entry name" value="DUF7916"/>
    <property type="match status" value="1"/>
</dbReference>
<dbReference type="AlphaFoldDB" id="A0A125W5H1"/>
<protein>
    <recommendedName>
        <fullName evidence="1">DUF7916 domain-containing protein</fullName>
    </recommendedName>
</protein>
<dbReference type="Proteomes" id="UP000004846">
    <property type="component" value="Unassembled WGS sequence"/>
</dbReference>
<gene>
    <name evidence="2" type="ORF">HMPREF9498_01948</name>
</gene>
<dbReference type="InterPro" id="IPR011060">
    <property type="entry name" value="RibuloseP-bd_barrel"/>
</dbReference>
<dbReference type="InterPro" id="IPR057238">
    <property type="entry name" value="DUF7916"/>
</dbReference>
<organism evidence="2 3">
    <name type="scientific">Enterococcus faecalis TX4248</name>
    <dbReference type="NCBI Taxonomy" id="749495"/>
    <lineage>
        <taxon>Bacteria</taxon>
        <taxon>Bacillati</taxon>
        <taxon>Bacillota</taxon>
        <taxon>Bacilli</taxon>
        <taxon>Lactobacillales</taxon>
        <taxon>Enterococcaceae</taxon>
        <taxon>Enterococcus</taxon>
    </lineage>
</organism>